<dbReference type="Pfam" id="PF20289">
    <property type="entry name" value="MComp1"/>
    <property type="match status" value="1"/>
</dbReference>
<keyword evidence="2" id="KW-1185">Reference proteome</keyword>
<accession>A0ABW4UCZ6</accession>
<dbReference type="RefSeq" id="WP_379100208.1">
    <property type="nucleotide sequence ID" value="NZ_JBHUGZ010000012.1"/>
</dbReference>
<comment type="caution">
    <text evidence="1">The sequence shown here is derived from an EMBL/GenBank/DDBJ whole genome shotgun (WGS) entry which is preliminary data.</text>
</comment>
<sequence length="215" mass="24000">MTAEELNYRLIESAKVLDWTTAIVPEFTLAKFRGRSDETTVPLPAGTYGLRLGDYPTIVAPVVLGSVEEMQASLRRLHSQMVIARSYMRAEEVINAHLMLCATNPSPDADWRSVVDLAERDETVCRKIIWIPDTVAMEASYKDFLTRTFLAAPWREADESLNAPLDNNQGLAQRTLVARGLTNEVAQQWVSAVRRVKDDPDALVVELVSAREAAQ</sequence>
<evidence type="ECO:0000313" key="1">
    <source>
        <dbReference type="EMBL" id="MFD1984433.1"/>
    </source>
</evidence>
<dbReference type="Proteomes" id="UP001597405">
    <property type="component" value="Unassembled WGS sequence"/>
</dbReference>
<protein>
    <submittedName>
        <fullName evidence="1">ABC-three component system middle component 1</fullName>
    </submittedName>
</protein>
<dbReference type="EMBL" id="JBHUGZ010000012">
    <property type="protein sequence ID" value="MFD1984433.1"/>
    <property type="molecule type" value="Genomic_DNA"/>
</dbReference>
<organism evidence="1 2">
    <name type="scientific">Mesorhizobium newzealandense</name>
    <dbReference type="NCBI Taxonomy" id="1300302"/>
    <lineage>
        <taxon>Bacteria</taxon>
        <taxon>Pseudomonadati</taxon>
        <taxon>Pseudomonadota</taxon>
        <taxon>Alphaproteobacteria</taxon>
        <taxon>Hyphomicrobiales</taxon>
        <taxon>Phyllobacteriaceae</taxon>
        <taxon>Mesorhizobium</taxon>
    </lineage>
</organism>
<dbReference type="InterPro" id="IPR046905">
    <property type="entry name" value="ABC-3C_MC1"/>
</dbReference>
<proteinExistence type="predicted"/>
<name>A0ABW4UCZ6_9HYPH</name>
<reference evidence="2" key="1">
    <citation type="journal article" date="2019" name="Int. J. Syst. Evol. Microbiol.">
        <title>The Global Catalogue of Microorganisms (GCM) 10K type strain sequencing project: providing services to taxonomists for standard genome sequencing and annotation.</title>
        <authorList>
            <consortium name="The Broad Institute Genomics Platform"/>
            <consortium name="The Broad Institute Genome Sequencing Center for Infectious Disease"/>
            <person name="Wu L."/>
            <person name="Ma J."/>
        </authorList>
    </citation>
    <scope>NUCLEOTIDE SEQUENCE [LARGE SCALE GENOMIC DNA]</scope>
    <source>
        <strain evidence="2">CGMCC 1.16225</strain>
    </source>
</reference>
<gene>
    <name evidence="1" type="ORF">ACFSOZ_17605</name>
</gene>
<evidence type="ECO:0000313" key="2">
    <source>
        <dbReference type="Proteomes" id="UP001597405"/>
    </source>
</evidence>